<reference evidence="9 10" key="1">
    <citation type="submission" date="2022-04" db="EMBL/GenBank/DDBJ databases">
        <title>Leucobacter sp. isolated from rhizosphere of onion.</title>
        <authorList>
            <person name="Won M."/>
            <person name="Lee C.-M."/>
            <person name="Woen H.-Y."/>
            <person name="Kwon S.-W."/>
        </authorList>
    </citation>
    <scope>NUCLEOTIDE SEQUENCE [LARGE SCALE GENOMIC DNA]</scope>
    <source>
        <strain evidence="9 10">H25R-14</strain>
    </source>
</reference>
<evidence type="ECO:0000256" key="3">
    <source>
        <dbReference type="ARBA" id="ARBA00006247"/>
    </source>
</evidence>
<keyword evidence="6" id="KW-0862">Zinc</keyword>
<dbReference type="NCBIfam" id="TIGR01910">
    <property type="entry name" value="DapE-ArgE"/>
    <property type="match status" value="1"/>
</dbReference>
<evidence type="ECO:0000256" key="2">
    <source>
        <dbReference type="ARBA" id="ARBA00001947"/>
    </source>
</evidence>
<evidence type="ECO:0000313" key="10">
    <source>
        <dbReference type="Proteomes" id="UP000831775"/>
    </source>
</evidence>
<comment type="cofactor">
    <cofactor evidence="2">
        <name>Zn(2+)</name>
        <dbReference type="ChEBI" id="CHEBI:29105"/>
    </cofactor>
</comment>
<dbReference type="PANTHER" id="PTHR43808">
    <property type="entry name" value="ACETYLORNITHINE DEACETYLASE"/>
    <property type="match status" value="1"/>
</dbReference>
<evidence type="ECO:0000259" key="8">
    <source>
        <dbReference type="Pfam" id="PF07687"/>
    </source>
</evidence>
<comment type="cofactor">
    <cofactor evidence="1">
        <name>Co(2+)</name>
        <dbReference type="ChEBI" id="CHEBI:48828"/>
    </cofactor>
</comment>
<dbReference type="Pfam" id="PF07687">
    <property type="entry name" value="M20_dimer"/>
    <property type="match status" value="1"/>
</dbReference>
<dbReference type="SUPFAM" id="SSF55031">
    <property type="entry name" value="Bacterial exopeptidase dimerisation domain"/>
    <property type="match status" value="1"/>
</dbReference>
<dbReference type="Gene3D" id="3.40.630.10">
    <property type="entry name" value="Zn peptidases"/>
    <property type="match status" value="1"/>
</dbReference>
<gene>
    <name evidence="9" type="ORF">MUN76_05830</name>
</gene>
<dbReference type="RefSeq" id="WP_244687987.1">
    <property type="nucleotide sequence ID" value="NZ_CP095043.1"/>
</dbReference>
<keyword evidence="10" id="KW-1185">Reference proteome</keyword>
<feature type="domain" description="Peptidase M20 dimerisation" evidence="8">
    <location>
        <begin position="205"/>
        <end position="316"/>
    </location>
</feature>
<dbReference type="EMBL" id="CP095043">
    <property type="protein sequence ID" value="UOQ61487.1"/>
    <property type="molecule type" value="Genomic_DNA"/>
</dbReference>
<comment type="similarity">
    <text evidence="3">Belongs to the peptidase M20A family.</text>
</comment>
<evidence type="ECO:0000256" key="1">
    <source>
        <dbReference type="ARBA" id="ARBA00001941"/>
    </source>
</evidence>
<dbReference type="SUPFAM" id="SSF53187">
    <property type="entry name" value="Zn-dependent exopeptidases"/>
    <property type="match status" value="1"/>
</dbReference>
<evidence type="ECO:0000256" key="4">
    <source>
        <dbReference type="ARBA" id="ARBA00022723"/>
    </source>
</evidence>
<dbReference type="Proteomes" id="UP000831775">
    <property type="component" value="Chromosome"/>
</dbReference>
<protein>
    <submittedName>
        <fullName evidence="9">ArgE/DapE family deacylase</fullName>
    </submittedName>
</protein>
<evidence type="ECO:0000256" key="7">
    <source>
        <dbReference type="ARBA" id="ARBA00023285"/>
    </source>
</evidence>
<sequence>MSGARHTQIATEVQADLLGRANLAAEFLAEGIRLPSLSGDEAPYAQFIEKWADDQGWEVDRLRLDDPRIVAVEGLEKERNVSGRWNLLLRPWPRSGKPLLVINGHLDVVPPGEPESWSGAPFDGRIEDGSVYGRGAVDTKGPIAAALLGVSNLVERGIRPEIDVEFHLVLGEELSGVGTRAALECWNVPDRVLVLEPSDSRMVIASTGLIAFEVVTHGVSAHSSKPWEGQDALEHLLRIHRVLRRREQEKNAAASTGEFADVPVPAPFVVGTLDAGRFRNAVPDRATMVGRIGLLPGESPRASAEALTALVQQVDEDAKWPLASDVTVFHGLAGWRTDPRNSLVEALGHALESLECHGRPEVLTAGSDAGYYGERGIPTVLFGPGEMALAHSPNERIAVSEVVVAAAAIASAVATITIPSSGSCADLETSSE</sequence>
<organism evidence="9 10">
    <name type="scientific">Leucobacter rhizosphaerae</name>
    <dbReference type="NCBI Taxonomy" id="2932245"/>
    <lineage>
        <taxon>Bacteria</taxon>
        <taxon>Bacillati</taxon>
        <taxon>Actinomycetota</taxon>
        <taxon>Actinomycetes</taxon>
        <taxon>Micrococcales</taxon>
        <taxon>Microbacteriaceae</taxon>
        <taxon>Leucobacter</taxon>
    </lineage>
</organism>
<proteinExistence type="inferred from homology"/>
<dbReference type="Gene3D" id="3.30.70.360">
    <property type="match status" value="1"/>
</dbReference>
<evidence type="ECO:0000256" key="6">
    <source>
        <dbReference type="ARBA" id="ARBA00022833"/>
    </source>
</evidence>
<dbReference type="InterPro" id="IPR002933">
    <property type="entry name" value="Peptidase_M20"/>
</dbReference>
<dbReference type="InterPro" id="IPR011650">
    <property type="entry name" value="Peptidase_M20_dimer"/>
</dbReference>
<name>A0ABY4FYY5_9MICO</name>
<accession>A0ABY4FYY5</accession>
<keyword evidence="4" id="KW-0479">Metal-binding</keyword>
<dbReference type="InterPro" id="IPR010182">
    <property type="entry name" value="ArgE/DapE"/>
</dbReference>
<dbReference type="Pfam" id="PF01546">
    <property type="entry name" value="Peptidase_M20"/>
    <property type="match status" value="1"/>
</dbReference>
<keyword evidence="7" id="KW-0170">Cobalt</keyword>
<dbReference type="InterPro" id="IPR036264">
    <property type="entry name" value="Bact_exopeptidase_dim_dom"/>
</dbReference>
<evidence type="ECO:0000313" key="9">
    <source>
        <dbReference type="EMBL" id="UOQ61487.1"/>
    </source>
</evidence>
<dbReference type="InterPro" id="IPR050072">
    <property type="entry name" value="Peptidase_M20A"/>
</dbReference>
<evidence type="ECO:0000256" key="5">
    <source>
        <dbReference type="ARBA" id="ARBA00022801"/>
    </source>
</evidence>
<keyword evidence="5" id="KW-0378">Hydrolase</keyword>